<organism evidence="1 2">
    <name type="scientific">Diphasiastrum complanatum</name>
    <name type="common">Issler's clubmoss</name>
    <name type="synonym">Lycopodium complanatum</name>
    <dbReference type="NCBI Taxonomy" id="34168"/>
    <lineage>
        <taxon>Eukaryota</taxon>
        <taxon>Viridiplantae</taxon>
        <taxon>Streptophyta</taxon>
        <taxon>Embryophyta</taxon>
        <taxon>Tracheophyta</taxon>
        <taxon>Lycopodiopsida</taxon>
        <taxon>Lycopodiales</taxon>
        <taxon>Lycopodiaceae</taxon>
        <taxon>Lycopodioideae</taxon>
        <taxon>Diphasiastrum</taxon>
    </lineage>
</organism>
<sequence length="141" mass="14705">MAGRYGGATADASLWKAFNKGLDLLSSDAIDSDKELLDLVKKAKQDLERGASQPPKKIKSAGRGGGEMEQQGSSPCLGSVLPLSDHCGAESLGSASEVNPNTVAGSGGSLLTGHAQARLLHSSQSCMGRGRIEKPRRKMNR</sequence>
<name>A0ACC2CPA5_DIPCM</name>
<keyword evidence="2" id="KW-1185">Reference proteome</keyword>
<proteinExistence type="predicted"/>
<accession>A0ACC2CPA5</accession>
<evidence type="ECO:0000313" key="1">
    <source>
        <dbReference type="EMBL" id="KAJ7543787.1"/>
    </source>
</evidence>
<evidence type="ECO:0000313" key="2">
    <source>
        <dbReference type="Proteomes" id="UP001162992"/>
    </source>
</evidence>
<dbReference type="EMBL" id="CM055100">
    <property type="protein sequence ID" value="KAJ7543787.1"/>
    <property type="molecule type" value="Genomic_DNA"/>
</dbReference>
<reference evidence="2" key="1">
    <citation type="journal article" date="2024" name="Proc. Natl. Acad. Sci. U.S.A.">
        <title>Extraordinary preservation of gene collinearity over three hundred million years revealed in homosporous lycophytes.</title>
        <authorList>
            <person name="Li C."/>
            <person name="Wickell D."/>
            <person name="Kuo L.Y."/>
            <person name="Chen X."/>
            <person name="Nie B."/>
            <person name="Liao X."/>
            <person name="Peng D."/>
            <person name="Ji J."/>
            <person name="Jenkins J."/>
            <person name="Williams M."/>
            <person name="Shu S."/>
            <person name="Plott C."/>
            <person name="Barry K."/>
            <person name="Rajasekar S."/>
            <person name="Grimwood J."/>
            <person name="Han X."/>
            <person name="Sun S."/>
            <person name="Hou Z."/>
            <person name="He W."/>
            <person name="Dai G."/>
            <person name="Sun C."/>
            <person name="Schmutz J."/>
            <person name="Leebens-Mack J.H."/>
            <person name="Li F.W."/>
            <person name="Wang L."/>
        </authorList>
    </citation>
    <scope>NUCLEOTIDE SEQUENCE [LARGE SCALE GENOMIC DNA]</scope>
    <source>
        <strain evidence="2">cv. PW_Plant_1</strain>
    </source>
</reference>
<protein>
    <submittedName>
        <fullName evidence="1">Uncharacterized protein</fullName>
    </submittedName>
</protein>
<dbReference type="Proteomes" id="UP001162992">
    <property type="component" value="Chromosome 9"/>
</dbReference>
<gene>
    <name evidence="1" type="ORF">O6H91_09G052700</name>
</gene>
<comment type="caution">
    <text evidence="1">The sequence shown here is derived from an EMBL/GenBank/DDBJ whole genome shotgun (WGS) entry which is preliminary data.</text>
</comment>